<comment type="caution">
    <text evidence="2">The sequence shown here is derived from an EMBL/GenBank/DDBJ whole genome shotgun (WGS) entry which is preliminary data.</text>
</comment>
<dbReference type="EMBL" id="JACJTB010000063">
    <property type="protein sequence ID" value="MBD2598206.1"/>
    <property type="molecule type" value="Genomic_DNA"/>
</dbReference>
<keyword evidence="3" id="KW-1185">Reference proteome</keyword>
<dbReference type="RefSeq" id="WP_190970890.1">
    <property type="nucleotide sequence ID" value="NZ_JACJTB010000063.1"/>
</dbReference>
<evidence type="ECO:0000313" key="3">
    <source>
        <dbReference type="Proteomes" id="UP000603457"/>
    </source>
</evidence>
<dbReference type="PANTHER" id="PTHR37525:SF1">
    <property type="entry name" value="UPF0175 PROTEIN SSL1255"/>
    <property type="match status" value="1"/>
</dbReference>
<dbReference type="InterPro" id="IPR052264">
    <property type="entry name" value="UPF0175_domain"/>
</dbReference>
<accession>A0ABR8G4U5</accession>
<protein>
    <submittedName>
        <fullName evidence="2">UPF0175 family protein</fullName>
    </submittedName>
</protein>
<dbReference type="PANTHER" id="PTHR37525">
    <property type="entry name" value="UPF0175 PROTEIN SSL1255"/>
    <property type="match status" value="1"/>
</dbReference>
<dbReference type="Pfam" id="PF03683">
    <property type="entry name" value="UPF0175"/>
    <property type="match status" value="1"/>
</dbReference>
<evidence type="ECO:0000256" key="1">
    <source>
        <dbReference type="ARBA" id="ARBA00005651"/>
    </source>
</evidence>
<name>A0ABR8G4U5_9NOSO</name>
<evidence type="ECO:0000313" key="2">
    <source>
        <dbReference type="EMBL" id="MBD2598206.1"/>
    </source>
</evidence>
<dbReference type="InterPro" id="IPR005368">
    <property type="entry name" value="UPF0175"/>
</dbReference>
<reference evidence="2 3" key="1">
    <citation type="journal article" date="2020" name="ISME J.">
        <title>Comparative genomics reveals insights into cyanobacterial evolution and habitat adaptation.</title>
        <authorList>
            <person name="Chen M.Y."/>
            <person name="Teng W.K."/>
            <person name="Zhao L."/>
            <person name="Hu C.X."/>
            <person name="Zhou Y.K."/>
            <person name="Han B.P."/>
            <person name="Song L.R."/>
            <person name="Shu W.S."/>
        </authorList>
    </citation>
    <scope>NUCLEOTIDE SEQUENCE [LARGE SCALE GENOMIC DNA]</scope>
    <source>
        <strain evidence="2 3">FACHB-130</strain>
    </source>
</reference>
<dbReference type="Proteomes" id="UP000603457">
    <property type="component" value="Unassembled WGS sequence"/>
</dbReference>
<proteinExistence type="inferred from homology"/>
<organism evidence="2 3">
    <name type="scientific">Nostoc spongiaeforme FACHB-130</name>
    <dbReference type="NCBI Taxonomy" id="1357510"/>
    <lineage>
        <taxon>Bacteria</taxon>
        <taxon>Bacillati</taxon>
        <taxon>Cyanobacteriota</taxon>
        <taxon>Cyanophyceae</taxon>
        <taxon>Nostocales</taxon>
        <taxon>Nostocaceae</taxon>
        <taxon>Nostoc</taxon>
    </lineage>
</organism>
<gene>
    <name evidence="2" type="ORF">H6G74_28350</name>
</gene>
<sequence length="72" mass="7993">MSRLTVELPPYISPDEAILMLAVKLYETGKLSLGKAAKLAGYSKPTFIELLGKMEIPVINYPAEELEQEINL</sequence>
<comment type="similarity">
    <text evidence="1">Belongs to the UPF0175 family.</text>
</comment>